<dbReference type="InterPro" id="IPR029044">
    <property type="entry name" value="Nucleotide-diphossugar_trans"/>
</dbReference>
<protein>
    <recommendedName>
        <fullName evidence="3">Glycosyl transferase</fullName>
    </recommendedName>
</protein>
<proteinExistence type="predicted"/>
<evidence type="ECO:0008006" key="3">
    <source>
        <dbReference type="Google" id="ProtNLM"/>
    </source>
</evidence>
<reference evidence="1 2" key="1">
    <citation type="journal article" date="2015" name="Stand. Genomic Sci.">
        <title>Genomic Encyclopedia of Bacterial and Archaeal Type Strains, Phase III: the genomes of soil and plant-associated and newly described type strains.</title>
        <authorList>
            <person name="Whitman W.B."/>
            <person name="Woyke T."/>
            <person name="Klenk H.P."/>
            <person name="Zhou Y."/>
            <person name="Lilburn T.G."/>
            <person name="Beck B.J."/>
            <person name="De Vos P."/>
            <person name="Vandamme P."/>
            <person name="Eisen J.A."/>
            <person name="Garrity G."/>
            <person name="Hugenholtz P."/>
            <person name="Kyrpides N.C."/>
        </authorList>
    </citation>
    <scope>NUCLEOTIDE SEQUENCE [LARGE SCALE GENOMIC DNA]</scope>
    <source>
        <strain evidence="1 2">CGMCC 1.6855</strain>
    </source>
</reference>
<evidence type="ECO:0000313" key="2">
    <source>
        <dbReference type="Proteomes" id="UP000315908"/>
    </source>
</evidence>
<organism evidence="1 2">
    <name type="scientific">Sphingobacterium siyangense</name>
    <dbReference type="NCBI Taxonomy" id="459529"/>
    <lineage>
        <taxon>Bacteria</taxon>
        <taxon>Pseudomonadati</taxon>
        <taxon>Bacteroidota</taxon>
        <taxon>Sphingobacteriia</taxon>
        <taxon>Sphingobacteriales</taxon>
        <taxon>Sphingobacteriaceae</taxon>
        <taxon>Sphingobacterium</taxon>
    </lineage>
</organism>
<sequence length="338" mass="39350">MHNYCTLFNSTYLTRGLAMYNSLDKYVKGFHLYIFAFDEACFSILKNLNLPKATIIPLIQFEDRDLLAVKSTRTAAEYCWTCTPSIIRYAINTYGLQSCTYLDADLLFFGNPQVLFEEMGDNSVLITPHHYTEKYDQSATSGTYCVQFVCFKNTKEGMEVLEWWRNACLDWCYARVEDGKFGDQKYLDDWMTRFNCVHACEHRGAGIAPWNIQQYEFGDRDSSIWAKSIGTRLSFPVIFYHYHGLKIAEANSFIPLPTAYYDLNDNGLLFMYKPYMSALVEVSNGLKKRGITAVLHENIKIPKIRTSIRRIANLFFKGKTGEFYHINYFKMRWLTKLI</sequence>
<evidence type="ECO:0000313" key="1">
    <source>
        <dbReference type="EMBL" id="TWI16989.1"/>
    </source>
</evidence>
<dbReference type="OrthoDB" id="186344at2"/>
<name>A0A562MAM3_9SPHI</name>
<accession>A0A562MAM3</accession>
<dbReference type="Proteomes" id="UP000315908">
    <property type="component" value="Unassembled WGS sequence"/>
</dbReference>
<comment type="caution">
    <text evidence="1">The sequence shown here is derived from an EMBL/GenBank/DDBJ whole genome shotgun (WGS) entry which is preliminary data.</text>
</comment>
<gene>
    <name evidence="1" type="ORF">IQ31_03968</name>
</gene>
<dbReference type="SUPFAM" id="SSF53448">
    <property type="entry name" value="Nucleotide-diphospho-sugar transferases"/>
    <property type="match status" value="1"/>
</dbReference>
<dbReference type="EMBL" id="VLKR01000024">
    <property type="protein sequence ID" value="TWI16989.1"/>
    <property type="molecule type" value="Genomic_DNA"/>
</dbReference>
<dbReference type="Gene3D" id="3.90.550.10">
    <property type="entry name" value="Spore Coat Polysaccharide Biosynthesis Protein SpsA, Chain A"/>
    <property type="match status" value="1"/>
</dbReference>
<dbReference type="AlphaFoldDB" id="A0A562MAM3"/>